<dbReference type="PANTHER" id="PTHR42929:SF1">
    <property type="entry name" value="INNER MEMBRANE ABC TRANSPORTER PERMEASE PROTEIN YDCU-RELATED"/>
    <property type="match status" value="1"/>
</dbReference>
<feature type="transmembrane region" description="Helical" evidence="8">
    <location>
        <begin position="95"/>
        <end position="120"/>
    </location>
</feature>
<accession>A0A839IPR9</accession>
<evidence type="ECO:0000256" key="5">
    <source>
        <dbReference type="ARBA" id="ARBA00022692"/>
    </source>
</evidence>
<evidence type="ECO:0000256" key="7">
    <source>
        <dbReference type="ARBA" id="ARBA00023136"/>
    </source>
</evidence>
<comment type="similarity">
    <text evidence="2">Belongs to the binding-protein-dependent transport system permease family. CysTW subfamily.</text>
</comment>
<comment type="caution">
    <text evidence="10">The sequence shown here is derived from an EMBL/GenBank/DDBJ whole genome shotgun (WGS) entry which is preliminary data.</text>
</comment>
<dbReference type="PROSITE" id="PS50928">
    <property type="entry name" value="ABC_TM1"/>
    <property type="match status" value="1"/>
</dbReference>
<dbReference type="CDD" id="cd06261">
    <property type="entry name" value="TM_PBP2"/>
    <property type="match status" value="1"/>
</dbReference>
<reference evidence="10 11" key="1">
    <citation type="submission" date="2020-08" db="EMBL/GenBank/DDBJ databases">
        <title>Oceanospirillum sp. nov. isolated from marine sediment.</title>
        <authorList>
            <person name="Ji X."/>
        </authorList>
    </citation>
    <scope>NUCLEOTIDE SEQUENCE [LARGE SCALE GENOMIC DNA]</scope>
    <source>
        <strain evidence="10 11">D5</strain>
    </source>
</reference>
<dbReference type="EMBL" id="JACJFM010000006">
    <property type="protein sequence ID" value="MBB1486236.1"/>
    <property type="molecule type" value="Genomic_DNA"/>
</dbReference>
<evidence type="ECO:0000256" key="1">
    <source>
        <dbReference type="ARBA" id="ARBA00004651"/>
    </source>
</evidence>
<sequence>MDFRRLIISVTLAWLTVFVFLPHMLLVGTSFMSPDADHLVVWPTTLANFEKVFTPVYFTVFWHSLELAAIATLVCLLVAYPFAWLLSGFKQRTQAILLFLLILPFWTNSLIRTYAIKIILGKKGLINSALVSMGILDEPVQLLYTEFAVIFGLVYLLLPFMVLPLYSSFDKMDTSLLEAGKDLGANALQRFRHIILPLTMPGIISGCLIVFLPAMGMFYIADLLGGAKNLLLGNVVKNLFLVARDWPMGAAFSVIMMLMMALLLLMYAQANKLVSKKGGLNDENL</sequence>
<feature type="transmembrane region" description="Helical" evidence="8">
    <location>
        <begin position="198"/>
        <end position="221"/>
    </location>
</feature>
<dbReference type="InterPro" id="IPR000515">
    <property type="entry name" value="MetI-like"/>
</dbReference>
<dbReference type="Pfam" id="PF00528">
    <property type="entry name" value="BPD_transp_1"/>
    <property type="match status" value="1"/>
</dbReference>
<evidence type="ECO:0000256" key="4">
    <source>
        <dbReference type="ARBA" id="ARBA00022475"/>
    </source>
</evidence>
<evidence type="ECO:0000313" key="10">
    <source>
        <dbReference type="EMBL" id="MBB1486236.1"/>
    </source>
</evidence>
<evidence type="ECO:0000256" key="6">
    <source>
        <dbReference type="ARBA" id="ARBA00022989"/>
    </source>
</evidence>
<dbReference type="GO" id="GO:0005886">
    <property type="term" value="C:plasma membrane"/>
    <property type="evidence" value="ECO:0007669"/>
    <property type="project" value="UniProtKB-SubCell"/>
</dbReference>
<organism evidence="10 11">
    <name type="scientific">Oceanospirillum sediminis</name>
    <dbReference type="NCBI Taxonomy" id="2760088"/>
    <lineage>
        <taxon>Bacteria</taxon>
        <taxon>Pseudomonadati</taxon>
        <taxon>Pseudomonadota</taxon>
        <taxon>Gammaproteobacteria</taxon>
        <taxon>Oceanospirillales</taxon>
        <taxon>Oceanospirillaceae</taxon>
        <taxon>Oceanospirillum</taxon>
    </lineage>
</organism>
<dbReference type="InterPro" id="IPR035906">
    <property type="entry name" value="MetI-like_sf"/>
</dbReference>
<feature type="transmembrane region" description="Helical" evidence="8">
    <location>
        <begin position="56"/>
        <end position="83"/>
    </location>
</feature>
<dbReference type="PANTHER" id="PTHR42929">
    <property type="entry name" value="INNER MEMBRANE ABC TRANSPORTER PERMEASE PROTEIN YDCU-RELATED-RELATED"/>
    <property type="match status" value="1"/>
</dbReference>
<comment type="subcellular location">
    <subcellularLocation>
        <location evidence="1 8">Cell membrane</location>
        <topology evidence="1 8">Multi-pass membrane protein</topology>
    </subcellularLocation>
</comment>
<feature type="transmembrane region" description="Helical" evidence="8">
    <location>
        <begin position="140"/>
        <end position="166"/>
    </location>
</feature>
<evidence type="ECO:0000259" key="9">
    <source>
        <dbReference type="PROSITE" id="PS50928"/>
    </source>
</evidence>
<dbReference type="Proteomes" id="UP000565262">
    <property type="component" value="Unassembled WGS sequence"/>
</dbReference>
<keyword evidence="4" id="KW-1003">Cell membrane</keyword>
<dbReference type="GO" id="GO:0055085">
    <property type="term" value="P:transmembrane transport"/>
    <property type="evidence" value="ECO:0007669"/>
    <property type="project" value="InterPro"/>
</dbReference>
<protein>
    <submittedName>
        <fullName evidence="10">Spermidine/putrescine ABC transporter permease PotB</fullName>
    </submittedName>
</protein>
<evidence type="ECO:0000256" key="2">
    <source>
        <dbReference type="ARBA" id="ARBA00007069"/>
    </source>
</evidence>
<dbReference type="RefSeq" id="WP_182808022.1">
    <property type="nucleotide sequence ID" value="NZ_JACJFM010000006.1"/>
</dbReference>
<dbReference type="Gene3D" id="1.10.3720.10">
    <property type="entry name" value="MetI-like"/>
    <property type="match status" value="1"/>
</dbReference>
<gene>
    <name evidence="10" type="primary">potB</name>
    <name evidence="10" type="ORF">H4O21_06405</name>
</gene>
<dbReference type="NCBIfam" id="NF007044">
    <property type="entry name" value="PRK09497.1"/>
    <property type="match status" value="1"/>
</dbReference>
<evidence type="ECO:0000256" key="3">
    <source>
        <dbReference type="ARBA" id="ARBA00022448"/>
    </source>
</evidence>
<keyword evidence="5 8" id="KW-0812">Transmembrane</keyword>
<dbReference type="SUPFAM" id="SSF161098">
    <property type="entry name" value="MetI-like"/>
    <property type="match status" value="1"/>
</dbReference>
<feature type="domain" description="ABC transmembrane type-1" evidence="9">
    <location>
        <begin position="61"/>
        <end position="267"/>
    </location>
</feature>
<dbReference type="AlphaFoldDB" id="A0A839IPR9"/>
<proteinExistence type="inferred from homology"/>
<keyword evidence="11" id="KW-1185">Reference proteome</keyword>
<feature type="transmembrane region" description="Helical" evidence="8">
    <location>
        <begin position="246"/>
        <end position="267"/>
    </location>
</feature>
<keyword evidence="6 8" id="KW-1133">Transmembrane helix</keyword>
<keyword evidence="3 8" id="KW-0813">Transport</keyword>
<keyword evidence="7 8" id="KW-0472">Membrane</keyword>
<evidence type="ECO:0000256" key="8">
    <source>
        <dbReference type="RuleBase" id="RU363032"/>
    </source>
</evidence>
<evidence type="ECO:0000313" key="11">
    <source>
        <dbReference type="Proteomes" id="UP000565262"/>
    </source>
</evidence>
<name>A0A839IPR9_9GAMM</name>